<dbReference type="InterPro" id="IPR001789">
    <property type="entry name" value="Sig_transdc_resp-reg_receiver"/>
</dbReference>
<keyword evidence="7" id="KW-1185">Reference proteome</keyword>
<dbReference type="PROSITE" id="PS50110">
    <property type="entry name" value="RESPONSE_REGULATORY"/>
    <property type="match status" value="1"/>
</dbReference>
<dbReference type="SMART" id="SM00448">
    <property type="entry name" value="REC"/>
    <property type="match status" value="1"/>
</dbReference>
<comment type="caution">
    <text evidence="6">The sequence shown here is derived from an EMBL/GenBank/DDBJ whole genome shotgun (WGS) entry which is preliminary data.</text>
</comment>
<keyword evidence="1 3" id="KW-0238">DNA-binding</keyword>
<evidence type="ECO:0000256" key="1">
    <source>
        <dbReference type="ARBA" id="ARBA00023125"/>
    </source>
</evidence>
<evidence type="ECO:0000256" key="3">
    <source>
        <dbReference type="PROSITE-ProRule" id="PRU01091"/>
    </source>
</evidence>
<evidence type="ECO:0000313" key="7">
    <source>
        <dbReference type="Proteomes" id="UP000648257"/>
    </source>
</evidence>
<feature type="domain" description="OmpR/PhoB-type" evidence="5">
    <location>
        <begin position="131"/>
        <end position="230"/>
    </location>
</feature>
<dbReference type="Pfam" id="PF00486">
    <property type="entry name" value="Trans_reg_C"/>
    <property type="match status" value="1"/>
</dbReference>
<dbReference type="PANTHER" id="PTHR48111:SF59">
    <property type="entry name" value="TRANSCRIPTIONAL REGULATORY PROTEIN BAER"/>
    <property type="match status" value="1"/>
</dbReference>
<name>A0ABR6X9Y6_9BURK</name>
<evidence type="ECO:0000259" key="5">
    <source>
        <dbReference type="PROSITE" id="PS51755"/>
    </source>
</evidence>
<dbReference type="SUPFAM" id="SSF46894">
    <property type="entry name" value="C-terminal effector domain of the bipartite response regulators"/>
    <property type="match status" value="1"/>
</dbReference>
<gene>
    <name evidence="6" type="ORF">H8K52_17840</name>
</gene>
<dbReference type="InterPro" id="IPR011006">
    <property type="entry name" value="CheY-like_superfamily"/>
</dbReference>
<accession>A0ABR6X9Y6</accession>
<protein>
    <submittedName>
        <fullName evidence="6">Response regulator</fullName>
    </submittedName>
</protein>
<dbReference type="InterPro" id="IPR039420">
    <property type="entry name" value="WalR-like"/>
</dbReference>
<dbReference type="Gene3D" id="1.10.10.10">
    <property type="entry name" value="Winged helix-like DNA-binding domain superfamily/Winged helix DNA-binding domain"/>
    <property type="match status" value="1"/>
</dbReference>
<dbReference type="PROSITE" id="PS51755">
    <property type="entry name" value="OMPR_PHOB"/>
    <property type="match status" value="1"/>
</dbReference>
<evidence type="ECO:0000259" key="4">
    <source>
        <dbReference type="PROSITE" id="PS50110"/>
    </source>
</evidence>
<dbReference type="Pfam" id="PF00072">
    <property type="entry name" value="Response_reg"/>
    <property type="match status" value="1"/>
</dbReference>
<dbReference type="EMBL" id="JACOFW010000027">
    <property type="protein sequence ID" value="MBC3809206.1"/>
    <property type="molecule type" value="Genomic_DNA"/>
</dbReference>
<dbReference type="RefSeq" id="WP_186924270.1">
    <property type="nucleotide sequence ID" value="NZ_JACOFW010000027.1"/>
</dbReference>
<feature type="domain" description="Response regulatory" evidence="4">
    <location>
        <begin position="6"/>
        <end position="119"/>
    </location>
</feature>
<dbReference type="PANTHER" id="PTHR48111">
    <property type="entry name" value="REGULATOR OF RPOS"/>
    <property type="match status" value="1"/>
</dbReference>
<evidence type="ECO:0000313" key="6">
    <source>
        <dbReference type="EMBL" id="MBC3809206.1"/>
    </source>
</evidence>
<feature type="DNA-binding region" description="OmpR/PhoB-type" evidence="3">
    <location>
        <begin position="131"/>
        <end position="230"/>
    </location>
</feature>
<keyword evidence="2" id="KW-0597">Phosphoprotein</keyword>
<dbReference type="InterPro" id="IPR016032">
    <property type="entry name" value="Sig_transdc_resp-reg_C-effctor"/>
</dbReference>
<dbReference type="Gene3D" id="6.10.250.690">
    <property type="match status" value="1"/>
</dbReference>
<sequence length="240" mass="26875">MTIQNEILIVEDEADLAALIADYAQASGFQSEIIANGAQALARLRVRVPQLIVLDLMLPGLDGLQLCREVRQFSQVPIIMVTAKVEEIDRLLGLEIGADDYLCKPFSPRELMARIKVILRRSETNLYEAKSAPNKAPAICINDKACNILLNQKTMDLTRTEFLLFKHFLQHPGQVFSRAQLLDYASQDSLDVTDRAIDSHIKNLRKKIALIIPDSNPIHAIYGLGYRFDGFDGPEDNEGK</sequence>
<reference evidence="6 7" key="1">
    <citation type="submission" date="2020-08" db="EMBL/GenBank/DDBJ databases">
        <title>Novel species isolated from subtropical streams in China.</title>
        <authorList>
            <person name="Lu H."/>
        </authorList>
    </citation>
    <scope>NUCLEOTIDE SEQUENCE [LARGE SCALE GENOMIC DNA]</scope>
    <source>
        <strain evidence="6 7">KACC 16656</strain>
    </source>
</reference>
<dbReference type="SUPFAM" id="SSF52172">
    <property type="entry name" value="CheY-like"/>
    <property type="match status" value="1"/>
</dbReference>
<dbReference type="SMART" id="SM00862">
    <property type="entry name" value="Trans_reg_C"/>
    <property type="match status" value="1"/>
</dbReference>
<proteinExistence type="predicted"/>
<dbReference type="Proteomes" id="UP000648257">
    <property type="component" value="Unassembled WGS sequence"/>
</dbReference>
<dbReference type="InterPro" id="IPR036388">
    <property type="entry name" value="WH-like_DNA-bd_sf"/>
</dbReference>
<organism evidence="6 7">
    <name type="scientific">Undibacterium seohonense</name>
    <dbReference type="NCBI Taxonomy" id="1344950"/>
    <lineage>
        <taxon>Bacteria</taxon>
        <taxon>Pseudomonadati</taxon>
        <taxon>Pseudomonadota</taxon>
        <taxon>Betaproteobacteria</taxon>
        <taxon>Burkholderiales</taxon>
        <taxon>Oxalobacteraceae</taxon>
        <taxon>Undibacterium</taxon>
    </lineage>
</organism>
<dbReference type="CDD" id="cd00383">
    <property type="entry name" value="trans_reg_C"/>
    <property type="match status" value="1"/>
</dbReference>
<feature type="modified residue" description="4-aspartylphosphate" evidence="2">
    <location>
        <position position="55"/>
    </location>
</feature>
<evidence type="ECO:0000256" key="2">
    <source>
        <dbReference type="PROSITE-ProRule" id="PRU00169"/>
    </source>
</evidence>
<dbReference type="Gene3D" id="3.40.50.2300">
    <property type="match status" value="1"/>
</dbReference>
<dbReference type="InterPro" id="IPR001867">
    <property type="entry name" value="OmpR/PhoB-type_DNA-bd"/>
</dbReference>